<gene>
    <name evidence="1" type="primary">thiT</name>
    <name evidence="1" type="ORF">GKS16_05370</name>
</gene>
<proteinExistence type="predicted"/>
<dbReference type="Pfam" id="PF09515">
    <property type="entry name" value="Thia_YuaJ"/>
    <property type="match status" value="1"/>
</dbReference>
<reference evidence="1 2" key="1">
    <citation type="submission" date="2019-11" db="EMBL/GenBank/DDBJ databases">
        <title>Streptococcus uberis isolated from clinical mastitis cases on a southeastern Queensland dairy.</title>
        <authorList>
            <person name="Workentine M.L."/>
            <person name="Price R."/>
            <person name="Olchowy T."/>
        </authorList>
    </citation>
    <scope>NUCLEOTIDE SEQUENCE [LARGE SCALE GENOMIC DNA]</scope>
    <source>
        <strain evidence="1 2">OLC4459-A17</strain>
    </source>
</reference>
<dbReference type="EMBL" id="WLXI01000040">
    <property type="protein sequence ID" value="MTD01699.1"/>
    <property type="molecule type" value="Genomic_DNA"/>
</dbReference>
<dbReference type="Proteomes" id="UP000483839">
    <property type="component" value="Unassembled WGS sequence"/>
</dbReference>
<dbReference type="AlphaFoldDB" id="A0A6L6G981"/>
<name>A0A6L6G981_STRUB</name>
<evidence type="ECO:0000313" key="1">
    <source>
        <dbReference type="EMBL" id="MTD01699.1"/>
    </source>
</evidence>
<evidence type="ECO:0000313" key="2">
    <source>
        <dbReference type="Proteomes" id="UP000483839"/>
    </source>
</evidence>
<comment type="caution">
    <text evidence="1">The sequence shown here is derived from an EMBL/GenBank/DDBJ whole genome shotgun (WGS) entry which is preliminary data.</text>
</comment>
<dbReference type="GO" id="GO:0015234">
    <property type="term" value="F:thiamine transmembrane transporter activity"/>
    <property type="evidence" value="ECO:0007669"/>
    <property type="project" value="InterPro"/>
</dbReference>
<sequence length="182" mass="19789">MSQFNLRALTETAIMTALALVLDKLVLFTMPQGGSVSLVMLPIIIVAIRWGIVEGIVTGLLVGMIQLFFGGYFLNIAQVFLDYILSYAGIGLAGMFSASIKATPFSKKLIGLISLATLVSAFLRFIGNFLSGIIFYGSFAPKGTPVWIYSLTYNMSYIIPSAILTIVVMILLVKAMPKLFEK</sequence>
<accession>A0A6L6G981</accession>
<dbReference type="RefSeq" id="WP_154617492.1">
    <property type="nucleotide sequence ID" value="NZ_JADFAY010000014.1"/>
</dbReference>
<protein>
    <submittedName>
        <fullName evidence="1">Energy-coupled thiamine transporter ThiT</fullName>
    </submittedName>
</protein>
<organism evidence="1 2">
    <name type="scientific">Streptococcus uberis</name>
    <dbReference type="NCBI Taxonomy" id="1349"/>
    <lineage>
        <taxon>Bacteria</taxon>
        <taxon>Bacillati</taxon>
        <taxon>Bacillota</taxon>
        <taxon>Bacilli</taxon>
        <taxon>Lactobacillales</taxon>
        <taxon>Streptococcaceae</taxon>
        <taxon>Streptococcus</taxon>
    </lineage>
</organism>
<dbReference type="GO" id="GO:0005886">
    <property type="term" value="C:plasma membrane"/>
    <property type="evidence" value="ECO:0007669"/>
    <property type="project" value="InterPro"/>
</dbReference>
<dbReference type="InterPro" id="IPR012651">
    <property type="entry name" value="Thia_Transptr_ThiT"/>
</dbReference>
<dbReference type="Gene3D" id="1.10.1760.20">
    <property type="match status" value="1"/>
</dbReference>
<dbReference type="NCBIfam" id="TIGR02357">
    <property type="entry name" value="ECF_ThiT_YuaJ"/>
    <property type="match status" value="1"/>
</dbReference>